<feature type="domain" description="Protein kinase" evidence="22">
    <location>
        <begin position="653"/>
        <end position="933"/>
    </location>
</feature>
<evidence type="ECO:0000259" key="22">
    <source>
        <dbReference type="PROSITE" id="PS50011"/>
    </source>
</evidence>
<evidence type="ECO:0000256" key="10">
    <source>
        <dbReference type="ARBA" id="ARBA00022741"/>
    </source>
</evidence>
<evidence type="ECO:0000256" key="6">
    <source>
        <dbReference type="ARBA" id="ARBA00022679"/>
    </source>
</evidence>
<evidence type="ECO:0000256" key="5">
    <source>
        <dbReference type="ARBA" id="ARBA00022614"/>
    </source>
</evidence>
<evidence type="ECO:0000256" key="13">
    <source>
        <dbReference type="ARBA" id="ARBA00022989"/>
    </source>
</evidence>
<dbReference type="InterPro" id="IPR052422">
    <property type="entry name" value="Auxin_Ser/Thr_Kinase"/>
</dbReference>
<keyword evidence="16" id="KW-0675">Receptor</keyword>
<dbReference type="CDD" id="cd14066">
    <property type="entry name" value="STKc_IRAK"/>
    <property type="match status" value="1"/>
</dbReference>
<keyword evidence="15" id="KW-1015">Disulfide bond</keyword>
<evidence type="ECO:0000256" key="1">
    <source>
        <dbReference type="ARBA" id="ARBA00004167"/>
    </source>
</evidence>
<keyword evidence="9" id="KW-0677">Repeat</keyword>
<keyword evidence="13 21" id="KW-1133">Transmembrane helix</keyword>
<keyword evidence="7 21" id="KW-0812">Transmembrane</keyword>
<feature type="binding site" evidence="20">
    <location>
        <position position="681"/>
    </location>
    <ligand>
        <name>ATP</name>
        <dbReference type="ChEBI" id="CHEBI:30616"/>
    </ligand>
</feature>
<evidence type="ECO:0000313" key="23">
    <source>
        <dbReference type="EMBL" id="KAG7598356.1"/>
    </source>
</evidence>
<evidence type="ECO:0000256" key="15">
    <source>
        <dbReference type="ARBA" id="ARBA00023157"/>
    </source>
</evidence>
<evidence type="ECO:0000256" key="16">
    <source>
        <dbReference type="ARBA" id="ARBA00023170"/>
    </source>
</evidence>
<dbReference type="OrthoDB" id="1607253at2759"/>
<dbReference type="Pfam" id="PF08263">
    <property type="entry name" value="LRRNT_2"/>
    <property type="match status" value="2"/>
</dbReference>
<dbReference type="InterPro" id="IPR000719">
    <property type="entry name" value="Prot_kinase_dom"/>
</dbReference>
<reference evidence="23 24" key="1">
    <citation type="submission" date="2020-12" db="EMBL/GenBank/DDBJ databases">
        <title>Concerted genomic and epigenomic changes stabilize Arabidopsis allopolyploids.</title>
        <authorList>
            <person name="Chen Z."/>
        </authorList>
    </citation>
    <scope>NUCLEOTIDE SEQUENCE [LARGE SCALE GENOMIC DNA]</scope>
    <source>
        <strain evidence="23">As9502</strain>
        <tissue evidence="23">Leaf</tissue>
    </source>
</reference>
<name>A0A8T2CJ76_ARASU</name>
<dbReference type="Pfam" id="PF00069">
    <property type="entry name" value="Pkinase"/>
    <property type="match status" value="1"/>
</dbReference>
<evidence type="ECO:0000256" key="20">
    <source>
        <dbReference type="PROSITE-ProRule" id="PRU10141"/>
    </source>
</evidence>
<dbReference type="PANTHER" id="PTHR47986">
    <property type="entry name" value="OSJNBA0070M12.3 PROTEIN"/>
    <property type="match status" value="1"/>
</dbReference>
<dbReference type="GO" id="GO:0005524">
    <property type="term" value="F:ATP binding"/>
    <property type="evidence" value="ECO:0007669"/>
    <property type="project" value="UniProtKB-UniRule"/>
</dbReference>
<comment type="catalytic activity">
    <reaction evidence="18">
        <text>L-threonyl-[protein] + ATP = O-phospho-L-threonyl-[protein] + ADP + H(+)</text>
        <dbReference type="Rhea" id="RHEA:46608"/>
        <dbReference type="Rhea" id="RHEA-COMP:11060"/>
        <dbReference type="Rhea" id="RHEA-COMP:11605"/>
        <dbReference type="ChEBI" id="CHEBI:15378"/>
        <dbReference type="ChEBI" id="CHEBI:30013"/>
        <dbReference type="ChEBI" id="CHEBI:30616"/>
        <dbReference type="ChEBI" id="CHEBI:61977"/>
        <dbReference type="ChEBI" id="CHEBI:456216"/>
        <dbReference type="EC" id="2.7.11.1"/>
    </reaction>
</comment>
<comment type="catalytic activity">
    <reaction evidence="19">
        <text>L-seryl-[protein] + ATP = O-phospho-L-seryl-[protein] + ADP + H(+)</text>
        <dbReference type="Rhea" id="RHEA:17989"/>
        <dbReference type="Rhea" id="RHEA-COMP:9863"/>
        <dbReference type="Rhea" id="RHEA-COMP:11604"/>
        <dbReference type="ChEBI" id="CHEBI:15378"/>
        <dbReference type="ChEBI" id="CHEBI:29999"/>
        <dbReference type="ChEBI" id="CHEBI:30616"/>
        <dbReference type="ChEBI" id="CHEBI:83421"/>
        <dbReference type="ChEBI" id="CHEBI:456216"/>
        <dbReference type="EC" id="2.7.11.1"/>
    </reaction>
</comment>
<evidence type="ECO:0000256" key="9">
    <source>
        <dbReference type="ARBA" id="ARBA00022737"/>
    </source>
</evidence>
<keyword evidence="8" id="KW-0732">Signal</keyword>
<feature type="transmembrane region" description="Helical" evidence="21">
    <location>
        <begin position="567"/>
        <end position="589"/>
    </location>
</feature>
<evidence type="ECO:0000256" key="11">
    <source>
        <dbReference type="ARBA" id="ARBA00022777"/>
    </source>
</evidence>
<dbReference type="EC" id="2.7.11.1" evidence="3"/>
<proteinExistence type="inferred from homology"/>
<dbReference type="SMART" id="SM00220">
    <property type="entry name" value="S_TKc"/>
    <property type="match status" value="1"/>
</dbReference>
<keyword evidence="6" id="KW-0808">Transferase</keyword>
<keyword evidence="5" id="KW-0433">Leucine-rich repeat</keyword>
<dbReference type="FunFam" id="3.30.200.20:FF:000226">
    <property type="entry name" value="receptor protein kinase TMK1"/>
    <property type="match status" value="1"/>
</dbReference>
<keyword evidence="11 23" id="KW-0418">Kinase</keyword>
<dbReference type="InterPro" id="IPR008271">
    <property type="entry name" value="Ser/Thr_kinase_AS"/>
</dbReference>
<comment type="subcellular location">
    <subcellularLocation>
        <location evidence="1">Membrane</location>
        <topology evidence="1">Single-pass membrane protein</topology>
    </subcellularLocation>
</comment>
<evidence type="ECO:0000256" key="19">
    <source>
        <dbReference type="ARBA" id="ARBA00048679"/>
    </source>
</evidence>
<organism evidence="23 24">
    <name type="scientific">Arabidopsis suecica</name>
    <name type="common">Swedish thale-cress</name>
    <name type="synonym">Cardaminopsis suecica</name>
    <dbReference type="NCBI Taxonomy" id="45249"/>
    <lineage>
        <taxon>Eukaryota</taxon>
        <taxon>Viridiplantae</taxon>
        <taxon>Streptophyta</taxon>
        <taxon>Embryophyta</taxon>
        <taxon>Tracheophyta</taxon>
        <taxon>Spermatophyta</taxon>
        <taxon>Magnoliopsida</taxon>
        <taxon>eudicotyledons</taxon>
        <taxon>Gunneridae</taxon>
        <taxon>Pentapetalae</taxon>
        <taxon>rosids</taxon>
        <taxon>malvids</taxon>
        <taxon>Brassicales</taxon>
        <taxon>Brassicaceae</taxon>
        <taxon>Camelineae</taxon>
        <taxon>Arabidopsis</taxon>
    </lineage>
</organism>
<evidence type="ECO:0000256" key="14">
    <source>
        <dbReference type="ARBA" id="ARBA00023136"/>
    </source>
</evidence>
<dbReference type="InterPro" id="IPR001611">
    <property type="entry name" value="Leu-rich_rpt"/>
</dbReference>
<protein>
    <recommendedName>
        <fullName evidence="3">non-specific serine/threonine protein kinase</fullName>
        <ecNumber evidence="3">2.7.11.1</ecNumber>
    </recommendedName>
</protein>
<dbReference type="PROSITE" id="PS50011">
    <property type="entry name" value="PROTEIN_KINASE_DOM"/>
    <property type="match status" value="1"/>
</dbReference>
<dbReference type="AlphaFoldDB" id="A0A8T2CJ76"/>
<dbReference type="SMART" id="SM00369">
    <property type="entry name" value="LRR_TYP"/>
    <property type="match status" value="4"/>
</dbReference>
<keyword evidence="10 20" id="KW-0547">Nucleotide-binding</keyword>
<evidence type="ECO:0000256" key="18">
    <source>
        <dbReference type="ARBA" id="ARBA00047899"/>
    </source>
</evidence>
<dbReference type="Pfam" id="PF13855">
    <property type="entry name" value="LRR_8"/>
    <property type="match status" value="1"/>
</dbReference>
<dbReference type="Proteomes" id="UP000694251">
    <property type="component" value="Chromosome 6"/>
</dbReference>
<evidence type="ECO:0000256" key="4">
    <source>
        <dbReference type="ARBA" id="ARBA00022527"/>
    </source>
</evidence>
<dbReference type="InterPro" id="IPR017441">
    <property type="entry name" value="Protein_kinase_ATP_BS"/>
</dbReference>
<comment type="caution">
    <text evidence="23">The sequence shown here is derived from an EMBL/GenBank/DDBJ whole genome shotgun (WGS) entry which is preliminary data.</text>
</comment>
<dbReference type="GO" id="GO:0004674">
    <property type="term" value="F:protein serine/threonine kinase activity"/>
    <property type="evidence" value="ECO:0007669"/>
    <property type="project" value="UniProtKB-KW"/>
</dbReference>
<evidence type="ECO:0000256" key="17">
    <source>
        <dbReference type="ARBA" id="ARBA00023180"/>
    </source>
</evidence>
<dbReference type="InterPro" id="IPR003591">
    <property type="entry name" value="Leu-rich_rpt_typical-subtyp"/>
</dbReference>
<dbReference type="FunFam" id="3.80.10.10:FF:000190">
    <property type="entry name" value="Receptor-like kinase TMK4"/>
    <property type="match status" value="1"/>
</dbReference>
<evidence type="ECO:0000256" key="7">
    <source>
        <dbReference type="ARBA" id="ARBA00022692"/>
    </source>
</evidence>
<evidence type="ECO:0000256" key="8">
    <source>
        <dbReference type="ARBA" id="ARBA00022729"/>
    </source>
</evidence>
<evidence type="ECO:0000313" key="24">
    <source>
        <dbReference type="Proteomes" id="UP000694251"/>
    </source>
</evidence>
<dbReference type="PROSITE" id="PS00107">
    <property type="entry name" value="PROTEIN_KINASE_ATP"/>
    <property type="match status" value="1"/>
</dbReference>
<dbReference type="FunFam" id="3.80.10.10:FF:000129">
    <property type="entry name" value="Leucine-rich repeat receptor-like kinase"/>
    <property type="match status" value="1"/>
</dbReference>
<evidence type="ECO:0000256" key="2">
    <source>
        <dbReference type="ARBA" id="ARBA00008684"/>
    </source>
</evidence>
<keyword evidence="14 21" id="KW-0472">Membrane</keyword>
<sequence>MFPVDSGQGRWRFVVDRLTARLFVEAVAACGGSGGVDWWVCYASWELRNDGSVVSDLIYFGRFVLGLAWWWAQIATGTANSGQEMVSAIVAAKKSALLAPLMMKMMITWRILFPLLCFVAFVYGQSSPDEAAMNALKTSLNSPPSFSGSNPCNWTKVVQCDGSHRVTHIQIKSLRISGTLPIDLKNLSSLIVFEVMENNITGKIPSLAGLRSLETVNFHDNGFTSIDPDFFTGLSSLQSVFLDNNPFDSWEIPPSLKNATSLAVFSAVNCNLSGKIPDFLGGTFPSMTTLKLSYNSLVGELPMNFSESHVQVLMLNGQKGVEKLHGSISVLQNMTALTNVTLQGNSFSGPLPNCSRLVSLKSFNVRENQLTGLVPPSLFELQSLSDVALGNNLLQGPTPNFTAPNIKPDITGLNSFCLDTPGTSCDPRVNTLLSIVEAFGYPVNFAEKWKGNDPCNRWVGITCTGTDITVINFKNLGLNGTISPLFADLASLQVINLSQNNLSGTIPQELTKLSNLKTLDVSNNLCVETIPGFNTSIVDVNTTGNNCDIGKDSPNAGKKASSNAGKIVGSVIGILLALLLIGFAIFFLIKKKKQYHKMHPQQQSSDQDALKITIDNLCTGGSESGFSGNDAHLGEAGNIVISIQVLRNATDNFDEKNILGRGGFGIVYKGELHDGTKIAVKRMESSIISGKGLDEFKSEIAVLTRVRHRNLVVLHGYCLEGNERLLVYQYMPQGTLSRHIFHWQEEGLKPLEWTRRLIIALDVARGVEYLHTLAHQSFIHRDLKPSNILLGDDMHAKVADFGLVRLAPEGTQSIETKIAGTFGYLAPEYAVTGRVTTKVDVYSFGVILMELLTGRKALDATRSEEEVHLATWFRRMFINKDSFPKAIDQTIEVNEETLGSINIVAELANQCSSREPRDRPDMNHVVNVLVSLVVQWKPTERSSDSEDIYGIDYDTPLPQLILDSSYFGDNTLTSIPSRPSELESTFKSGQGR</sequence>
<gene>
    <name evidence="23" type="ORF">ISN44_As06g026270</name>
</gene>
<dbReference type="InterPro" id="IPR013210">
    <property type="entry name" value="LRR_N_plant-typ"/>
</dbReference>
<evidence type="ECO:0000256" key="21">
    <source>
        <dbReference type="SAM" id="Phobius"/>
    </source>
</evidence>
<dbReference type="EMBL" id="JAEFBJ010000006">
    <property type="protein sequence ID" value="KAG7598356.1"/>
    <property type="molecule type" value="Genomic_DNA"/>
</dbReference>
<keyword evidence="4" id="KW-0723">Serine/threonine-protein kinase</keyword>
<dbReference type="GO" id="GO:0016020">
    <property type="term" value="C:membrane"/>
    <property type="evidence" value="ECO:0007669"/>
    <property type="project" value="UniProtKB-SubCell"/>
</dbReference>
<dbReference type="PROSITE" id="PS00108">
    <property type="entry name" value="PROTEIN_KINASE_ST"/>
    <property type="match status" value="1"/>
</dbReference>
<evidence type="ECO:0000256" key="12">
    <source>
        <dbReference type="ARBA" id="ARBA00022840"/>
    </source>
</evidence>
<dbReference type="PANTHER" id="PTHR47986:SF34">
    <property type="entry name" value="RECEPTOR-LIKE KINASE TMK2"/>
    <property type="match status" value="1"/>
</dbReference>
<comment type="similarity">
    <text evidence="2">Belongs to the protein kinase superfamily. Ser/Thr protein kinase family.</text>
</comment>
<accession>A0A8T2CJ76</accession>
<feature type="transmembrane region" description="Helical" evidence="21">
    <location>
        <begin position="107"/>
        <end position="124"/>
    </location>
</feature>
<evidence type="ECO:0000256" key="3">
    <source>
        <dbReference type="ARBA" id="ARBA00012513"/>
    </source>
</evidence>
<keyword evidence="12 20" id="KW-0067">ATP-binding</keyword>
<dbReference type="FunFam" id="1.10.510.10:FF:000198">
    <property type="entry name" value="receptor protein kinase TMK1"/>
    <property type="match status" value="1"/>
</dbReference>
<keyword evidence="17" id="KW-0325">Glycoprotein</keyword>
<keyword evidence="24" id="KW-1185">Reference proteome</keyword>